<dbReference type="InterPro" id="IPR050204">
    <property type="entry name" value="AraC_XylS_family_regulators"/>
</dbReference>
<keyword evidence="2" id="KW-0238">DNA-binding</keyword>
<feature type="domain" description="HTH araC/xylS-type" evidence="4">
    <location>
        <begin position="146"/>
        <end position="244"/>
    </location>
</feature>
<dbReference type="PANTHER" id="PTHR46796">
    <property type="entry name" value="HTH-TYPE TRANSCRIPTIONAL ACTIVATOR RHAS-RELATED"/>
    <property type="match status" value="1"/>
</dbReference>
<reference evidence="5 6" key="1">
    <citation type="journal article" date="2024" name="Chem. Sci.">
        <title>Discovery of megapolipeptins by genome mining of a Burkholderiales bacteria collection.</title>
        <authorList>
            <person name="Paulo B.S."/>
            <person name="Recchia M.J.J."/>
            <person name="Lee S."/>
            <person name="Fergusson C.H."/>
            <person name="Romanowski S.B."/>
            <person name="Hernandez A."/>
            <person name="Krull N."/>
            <person name="Liu D.Y."/>
            <person name="Cavanagh H."/>
            <person name="Bos A."/>
            <person name="Gray C.A."/>
            <person name="Murphy B.T."/>
            <person name="Linington R.G."/>
            <person name="Eustaquio A.S."/>
        </authorList>
    </citation>
    <scope>NUCLEOTIDE SEQUENCE [LARGE SCALE GENOMIC DNA]</scope>
    <source>
        <strain evidence="5 6">RL21-008-BIB-B</strain>
    </source>
</reference>
<dbReference type="InterPro" id="IPR018060">
    <property type="entry name" value="HTH_AraC"/>
</dbReference>
<dbReference type="PROSITE" id="PS01124">
    <property type="entry name" value="HTH_ARAC_FAMILY_2"/>
    <property type="match status" value="1"/>
</dbReference>
<dbReference type="Proteomes" id="UP001629214">
    <property type="component" value="Unassembled WGS sequence"/>
</dbReference>
<keyword evidence="1" id="KW-0805">Transcription regulation</keyword>
<dbReference type="InterPro" id="IPR009057">
    <property type="entry name" value="Homeodomain-like_sf"/>
</dbReference>
<dbReference type="Gene3D" id="2.60.120.10">
    <property type="entry name" value="Jelly Rolls"/>
    <property type="match status" value="1"/>
</dbReference>
<name>A0ABW8Z6B4_9BURK</name>
<protein>
    <submittedName>
        <fullName evidence="5">AraC family transcriptional regulator</fullName>
    </submittedName>
</protein>
<evidence type="ECO:0000256" key="2">
    <source>
        <dbReference type="ARBA" id="ARBA00023125"/>
    </source>
</evidence>
<dbReference type="PANTHER" id="PTHR46796:SF2">
    <property type="entry name" value="TRANSCRIPTIONAL REGULATORY PROTEIN"/>
    <property type="match status" value="1"/>
</dbReference>
<organism evidence="5 6">
    <name type="scientific">Herbaspirillum rhizosphaerae</name>
    <dbReference type="NCBI Taxonomy" id="346179"/>
    <lineage>
        <taxon>Bacteria</taxon>
        <taxon>Pseudomonadati</taxon>
        <taxon>Pseudomonadota</taxon>
        <taxon>Betaproteobacteria</taxon>
        <taxon>Burkholderiales</taxon>
        <taxon>Oxalobacteraceae</taxon>
        <taxon>Herbaspirillum</taxon>
    </lineage>
</organism>
<dbReference type="EMBL" id="JAQQFR010000003">
    <property type="protein sequence ID" value="MFL9877768.1"/>
    <property type="molecule type" value="Genomic_DNA"/>
</dbReference>
<dbReference type="SMART" id="SM00342">
    <property type="entry name" value="HTH_ARAC"/>
    <property type="match status" value="1"/>
</dbReference>
<sequence length="247" mass="27356">MAISHPLTFRTYGGDGVLHRHEHVQIVLPMQGEMDIEVDGRGDKLDVARAAFVAPDTSHVQSASGKNRFLILDCDLADIGEDDTERLRLQTFLPIPAAVRRLLDFIDLSIGADRPAGQLPDTMARHCTPLLLDALTAMPPRASRLHALLRRIEAAPGRLWTAAVMARAANLSVSRLHALFKAELQQTPQEWLSDLRLRLVQEALVESDVPLAELALRAGYSDQSALTRAMRRTTGLTPAAYRKQHRK</sequence>
<evidence type="ECO:0000256" key="3">
    <source>
        <dbReference type="ARBA" id="ARBA00023163"/>
    </source>
</evidence>
<keyword evidence="6" id="KW-1185">Reference proteome</keyword>
<evidence type="ECO:0000259" key="4">
    <source>
        <dbReference type="PROSITE" id="PS01124"/>
    </source>
</evidence>
<dbReference type="InterPro" id="IPR014710">
    <property type="entry name" value="RmlC-like_jellyroll"/>
</dbReference>
<evidence type="ECO:0000313" key="6">
    <source>
        <dbReference type="Proteomes" id="UP001629214"/>
    </source>
</evidence>
<dbReference type="Pfam" id="PF12833">
    <property type="entry name" value="HTH_18"/>
    <property type="match status" value="1"/>
</dbReference>
<evidence type="ECO:0000256" key="1">
    <source>
        <dbReference type="ARBA" id="ARBA00023015"/>
    </source>
</evidence>
<proteinExistence type="predicted"/>
<evidence type="ECO:0000313" key="5">
    <source>
        <dbReference type="EMBL" id="MFL9877768.1"/>
    </source>
</evidence>
<gene>
    <name evidence="5" type="ORF">PQR63_05230</name>
</gene>
<keyword evidence="3" id="KW-0804">Transcription</keyword>
<comment type="caution">
    <text evidence="5">The sequence shown here is derived from an EMBL/GenBank/DDBJ whole genome shotgun (WGS) entry which is preliminary data.</text>
</comment>
<dbReference type="Gene3D" id="1.10.10.60">
    <property type="entry name" value="Homeodomain-like"/>
    <property type="match status" value="1"/>
</dbReference>
<dbReference type="SUPFAM" id="SSF46689">
    <property type="entry name" value="Homeodomain-like"/>
    <property type="match status" value="1"/>
</dbReference>
<dbReference type="RefSeq" id="WP_408166250.1">
    <property type="nucleotide sequence ID" value="NZ_JAQQFR010000003.1"/>
</dbReference>
<accession>A0ABW8Z6B4</accession>